<dbReference type="Gramene" id="AET5Gv20728000.3">
    <property type="protein sequence ID" value="AET5Gv20728000.3"/>
    <property type="gene ID" value="AET5Gv20728000"/>
</dbReference>
<dbReference type="Proteomes" id="UP000015105">
    <property type="component" value="Chromosome 5D"/>
</dbReference>
<reference evidence="2" key="3">
    <citation type="journal article" date="2017" name="Nature">
        <title>Genome sequence of the progenitor of the wheat D genome Aegilops tauschii.</title>
        <authorList>
            <person name="Luo M.C."/>
            <person name="Gu Y.Q."/>
            <person name="Puiu D."/>
            <person name="Wang H."/>
            <person name="Twardziok S.O."/>
            <person name="Deal K.R."/>
            <person name="Huo N."/>
            <person name="Zhu T."/>
            <person name="Wang L."/>
            <person name="Wang Y."/>
            <person name="McGuire P.E."/>
            <person name="Liu S."/>
            <person name="Long H."/>
            <person name="Ramasamy R.K."/>
            <person name="Rodriguez J.C."/>
            <person name="Van S.L."/>
            <person name="Yuan L."/>
            <person name="Wang Z."/>
            <person name="Xia Z."/>
            <person name="Xiao L."/>
            <person name="Anderson O.D."/>
            <person name="Ouyang S."/>
            <person name="Liang Y."/>
            <person name="Zimin A.V."/>
            <person name="Pertea G."/>
            <person name="Qi P."/>
            <person name="Bennetzen J.L."/>
            <person name="Dai X."/>
            <person name="Dawson M.W."/>
            <person name="Muller H.G."/>
            <person name="Kugler K."/>
            <person name="Rivarola-Duarte L."/>
            <person name="Spannagl M."/>
            <person name="Mayer K.F.X."/>
            <person name="Lu F.H."/>
            <person name="Bevan M.W."/>
            <person name="Leroy P."/>
            <person name="Li P."/>
            <person name="You F.M."/>
            <person name="Sun Q."/>
            <person name="Liu Z."/>
            <person name="Lyons E."/>
            <person name="Wicker T."/>
            <person name="Salzberg S.L."/>
            <person name="Devos K.M."/>
            <person name="Dvorak J."/>
        </authorList>
    </citation>
    <scope>NUCLEOTIDE SEQUENCE [LARGE SCALE GENOMIC DNA]</scope>
    <source>
        <strain evidence="2">cv. AL8/78</strain>
    </source>
</reference>
<sequence length="91" mass="10386">AVGREPRGRRRRSMRRRPGIAGLQNAAATRDKFRQVGENVAKVRTDVMQEQLATFRSQLEEFARKHKVIPDSSRFHSSRGMIPVIQCGGPW</sequence>
<evidence type="ECO:0000313" key="2">
    <source>
        <dbReference type="EnsemblPlants" id="AET5Gv20728000.3"/>
    </source>
</evidence>
<name>A0A453LDS1_AEGTS</name>
<accession>A0A453LDS1</accession>
<organism evidence="2 3">
    <name type="scientific">Aegilops tauschii subsp. strangulata</name>
    <name type="common">Goatgrass</name>
    <dbReference type="NCBI Taxonomy" id="200361"/>
    <lineage>
        <taxon>Eukaryota</taxon>
        <taxon>Viridiplantae</taxon>
        <taxon>Streptophyta</taxon>
        <taxon>Embryophyta</taxon>
        <taxon>Tracheophyta</taxon>
        <taxon>Spermatophyta</taxon>
        <taxon>Magnoliopsida</taxon>
        <taxon>Liliopsida</taxon>
        <taxon>Poales</taxon>
        <taxon>Poaceae</taxon>
        <taxon>BOP clade</taxon>
        <taxon>Pooideae</taxon>
        <taxon>Triticodae</taxon>
        <taxon>Triticeae</taxon>
        <taxon>Triticinae</taxon>
        <taxon>Aegilops</taxon>
    </lineage>
</organism>
<feature type="compositionally biased region" description="Basic residues" evidence="1">
    <location>
        <begin position="7"/>
        <end position="18"/>
    </location>
</feature>
<protein>
    <submittedName>
        <fullName evidence="2">Uncharacterized protein</fullName>
    </submittedName>
</protein>
<dbReference type="AlphaFoldDB" id="A0A453LDS1"/>
<reference evidence="3" key="2">
    <citation type="journal article" date="2017" name="Nat. Plants">
        <title>The Aegilops tauschii genome reveals multiple impacts of transposons.</title>
        <authorList>
            <person name="Zhao G."/>
            <person name="Zou C."/>
            <person name="Li K."/>
            <person name="Wang K."/>
            <person name="Li T."/>
            <person name="Gao L."/>
            <person name="Zhang X."/>
            <person name="Wang H."/>
            <person name="Yang Z."/>
            <person name="Liu X."/>
            <person name="Jiang W."/>
            <person name="Mao L."/>
            <person name="Kong X."/>
            <person name="Jiao Y."/>
            <person name="Jia J."/>
        </authorList>
    </citation>
    <scope>NUCLEOTIDE SEQUENCE [LARGE SCALE GENOMIC DNA]</scope>
    <source>
        <strain evidence="3">cv. AL8/78</strain>
    </source>
</reference>
<reference evidence="2" key="4">
    <citation type="submission" date="2019-03" db="UniProtKB">
        <authorList>
            <consortium name="EnsemblPlants"/>
        </authorList>
    </citation>
    <scope>IDENTIFICATION</scope>
</reference>
<evidence type="ECO:0000256" key="1">
    <source>
        <dbReference type="SAM" id="MobiDB-lite"/>
    </source>
</evidence>
<proteinExistence type="predicted"/>
<feature type="region of interest" description="Disordered" evidence="1">
    <location>
        <begin position="1"/>
        <end position="29"/>
    </location>
</feature>
<dbReference type="EnsemblPlants" id="AET5Gv20728000.3">
    <property type="protein sequence ID" value="AET5Gv20728000.3"/>
    <property type="gene ID" value="AET5Gv20728000"/>
</dbReference>
<evidence type="ECO:0000313" key="3">
    <source>
        <dbReference type="Proteomes" id="UP000015105"/>
    </source>
</evidence>
<reference evidence="2" key="5">
    <citation type="journal article" date="2021" name="G3 (Bethesda)">
        <title>Aegilops tauschii genome assembly Aet v5.0 features greater sequence contiguity and improved annotation.</title>
        <authorList>
            <person name="Wang L."/>
            <person name="Zhu T."/>
            <person name="Rodriguez J.C."/>
            <person name="Deal K.R."/>
            <person name="Dubcovsky J."/>
            <person name="McGuire P.E."/>
            <person name="Lux T."/>
            <person name="Spannagl M."/>
            <person name="Mayer K.F.X."/>
            <person name="Baldrich P."/>
            <person name="Meyers B.C."/>
            <person name="Huo N."/>
            <person name="Gu Y.Q."/>
            <person name="Zhou H."/>
            <person name="Devos K.M."/>
            <person name="Bennetzen J.L."/>
            <person name="Unver T."/>
            <person name="Budak H."/>
            <person name="Gulick P.J."/>
            <person name="Galiba G."/>
            <person name="Kalapos B."/>
            <person name="Nelson D.R."/>
            <person name="Li P."/>
            <person name="You F.M."/>
            <person name="Luo M.C."/>
            <person name="Dvorak J."/>
        </authorList>
    </citation>
    <scope>NUCLEOTIDE SEQUENCE [LARGE SCALE GENOMIC DNA]</scope>
    <source>
        <strain evidence="2">cv. AL8/78</strain>
    </source>
</reference>
<reference evidence="3" key="1">
    <citation type="journal article" date="2014" name="Science">
        <title>Ancient hybridizations among the ancestral genomes of bread wheat.</title>
        <authorList>
            <consortium name="International Wheat Genome Sequencing Consortium,"/>
            <person name="Marcussen T."/>
            <person name="Sandve S.R."/>
            <person name="Heier L."/>
            <person name="Spannagl M."/>
            <person name="Pfeifer M."/>
            <person name="Jakobsen K.S."/>
            <person name="Wulff B.B."/>
            <person name="Steuernagel B."/>
            <person name="Mayer K.F."/>
            <person name="Olsen O.A."/>
        </authorList>
    </citation>
    <scope>NUCLEOTIDE SEQUENCE [LARGE SCALE GENOMIC DNA]</scope>
    <source>
        <strain evidence="3">cv. AL8/78</strain>
    </source>
</reference>
<dbReference type="Gene3D" id="6.10.140.180">
    <property type="match status" value="1"/>
</dbReference>
<keyword evidence="3" id="KW-1185">Reference proteome</keyword>